<dbReference type="RefSeq" id="WP_084334215.1">
    <property type="nucleotide sequence ID" value="NZ_FNFD01000004.1"/>
</dbReference>
<keyword evidence="3" id="KW-1185">Reference proteome</keyword>
<evidence type="ECO:0008006" key="4">
    <source>
        <dbReference type="Google" id="ProtNLM"/>
    </source>
</evidence>
<dbReference type="AlphaFoldDB" id="A0A1G8YYX7"/>
<dbReference type="STRING" id="137658.SAMN05216186_104140"/>
<feature type="signal peptide" evidence="1">
    <location>
        <begin position="1"/>
        <end position="18"/>
    </location>
</feature>
<dbReference type="Proteomes" id="UP000198706">
    <property type="component" value="Unassembled WGS sequence"/>
</dbReference>
<sequence>MKRICCALIALLPLAVFAAYPIEVEKQLNGAEVSYTTQDIDHDLGAITLSNLGQSTARCTAVFRNGPETPRTRKAVLKPGQTLNLTAKFTRSIIKLRIQLTCGLE</sequence>
<evidence type="ECO:0000313" key="3">
    <source>
        <dbReference type="Proteomes" id="UP000198706"/>
    </source>
</evidence>
<dbReference type="EMBL" id="FNFD01000004">
    <property type="protein sequence ID" value="SDK07604.1"/>
    <property type="molecule type" value="Genomic_DNA"/>
</dbReference>
<protein>
    <recommendedName>
        <fullName evidence="4">3-phosphoglycerate kinase</fullName>
    </recommendedName>
</protein>
<evidence type="ECO:0000313" key="2">
    <source>
        <dbReference type="EMBL" id="SDK07604.1"/>
    </source>
</evidence>
<keyword evidence="1" id="KW-0732">Signal</keyword>
<proteinExistence type="predicted"/>
<reference evidence="2 3" key="1">
    <citation type="submission" date="2016-10" db="EMBL/GenBank/DDBJ databases">
        <authorList>
            <person name="de Groot N.N."/>
        </authorList>
    </citation>
    <scope>NUCLEOTIDE SEQUENCE [LARGE SCALE GENOMIC DNA]</scope>
    <source>
        <strain evidence="2 3">JCM 21544</strain>
    </source>
</reference>
<feature type="chain" id="PRO_5011523778" description="3-phosphoglycerate kinase" evidence="1">
    <location>
        <begin position="19"/>
        <end position="105"/>
    </location>
</feature>
<name>A0A1G8YYX7_9PSED</name>
<accession>A0A1G8YYX7</accession>
<organism evidence="2 3">
    <name type="scientific">Pseudomonas indica</name>
    <dbReference type="NCBI Taxonomy" id="137658"/>
    <lineage>
        <taxon>Bacteria</taxon>
        <taxon>Pseudomonadati</taxon>
        <taxon>Pseudomonadota</taxon>
        <taxon>Gammaproteobacteria</taxon>
        <taxon>Pseudomonadales</taxon>
        <taxon>Pseudomonadaceae</taxon>
        <taxon>Pseudomonas</taxon>
    </lineage>
</organism>
<gene>
    <name evidence="2" type="ORF">SAMN05216186_104140</name>
</gene>
<evidence type="ECO:0000256" key="1">
    <source>
        <dbReference type="SAM" id="SignalP"/>
    </source>
</evidence>